<dbReference type="InterPro" id="IPR049636">
    <property type="entry name" value="HNF4-like_DBD"/>
</dbReference>
<dbReference type="CDD" id="cd06960">
    <property type="entry name" value="NR_DBD_HNF4A"/>
    <property type="match status" value="1"/>
</dbReference>
<evidence type="ECO:0000256" key="1">
    <source>
        <dbReference type="ARBA" id="ARBA00004123"/>
    </source>
</evidence>
<keyword evidence="6 11" id="KW-0805">Transcription regulation</keyword>
<dbReference type="GO" id="GO:0003700">
    <property type="term" value="F:DNA-binding transcription factor activity"/>
    <property type="evidence" value="ECO:0007669"/>
    <property type="project" value="InterPro"/>
</dbReference>
<evidence type="ECO:0000259" key="13">
    <source>
        <dbReference type="PROSITE" id="PS51030"/>
    </source>
</evidence>
<dbReference type="Pfam" id="PF00104">
    <property type="entry name" value="Hormone_recep"/>
    <property type="match status" value="1"/>
</dbReference>
<keyword evidence="16" id="KW-1185">Reference proteome</keyword>
<dbReference type="GO" id="GO:0000978">
    <property type="term" value="F:RNA polymerase II cis-regulatory region sequence-specific DNA binding"/>
    <property type="evidence" value="ECO:0007669"/>
    <property type="project" value="InterPro"/>
</dbReference>
<dbReference type="PROSITE" id="PS51843">
    <property type="entry name" value="NR_LBD"/>
    <property type="match status" value="1"/>
</dbReference>
<proteinExistence type="inferred from homology"/>
<comment type="subcellular location">
    <subcellularLocation>
        <location evidence="1 11">Nucleus</location>
    </subcellularLocation>
</comment>
<feature type="non-terminal residue" evidence="15">
    <location>
        <position position="733"/>
    </location>
</feature>
<dbReference type="PROSITE" id="PS51030">
    <property type="entry name" value="NUCLEAR_REC_DBD_2"/>
    <property type="match status" value="1"/>
</dbReference>
<dbReference type="Gene3D" id="1.10.565.10">
    <property type="entry name" value="Retinoid X Receptor"/>
    <property type="match status" value="1"/>
</dbReference>
<evidence type="ECO:0000256" key="8">
    <source>
        <dbReference type="ARBA" id="ARBA00023163"/>
    </source>
</evidence>
<dbReference type="SMART" id="SM00399">
    <property type="entry name" value="ZnF_C4"/>
    <property type="match status" value="1"/>
</dbReference>
<reference evidence="15" key="1">
    <citation type="submission" date="2023-06" db="EMBL/GenBank/DDBJ databases">
        <authorList>
            <person name="Delattre M."/>
        </authorList>
    </citation>
    <scope>NUCLEOTIDE SEQUENCE</scope>
    <source>
        <strain evidence="15">AF72</strain>
    </source>
</reference>
<dbReference type="Pfam" id="PF00105">
    <property type="entry name" value="zf-C4"/>
    <property type="match status" value="1"/>
</dbReference>
<feature type="region of interest" description="Disordered" evidence="12">
    <location>
        <begin position="690"/>
        <end position="724"/>
    </location>
</feature>
<dbReference type="InterPro" id="IPR013088">
    <property type="entry name" value="Znf_NHR/GATA"/>
</dbReference>
<feature type="compositionally biased region" description="Basic and acidic residues" evidence="12">
    <location>
        <begin position="577"/>
        <end position="595"/>
    </location>
</feature>
<evidence type="ECO:0000256" key="12">
    <source>
        <dbReference type="SAM" id="MobiDB-lite"/>
    </source>
</evidence>
<evidence type="ECO:0000313" key="15">
    <source>
        <dbReference type="EMBL" id="CAJ0572902.1"/>
    </source>
</evidence>
<dbReference type="SUPFAM" id="SSF57716">
    <property type="entry name" value="Glucocorticoid receptor-like (DNA-binding domain)"/>
    <property type="match status" value="1"/>
</dbReference>
<feature type="compositionally biased region" description="Pro residues" evidence="12">
    <location>
        <begin position="565"/>
        <end position="576"/>
    </location>
</feature>
<keyword evidence="10 11" id="KW-0539">Nucleus</keyword>
<feature type="region of interest" description="Disordered" evidence="12">
    <location>
        <begin position="563"/>
        <end position="596"/>
    </location>
</feature>
<dbReference type="EMBL" id="CATQJA010002609">
    <property type="protein sequence ID" value="CAJ0572902.1"/>
    <property type="molecule type" value="Genomic_DNA"/>
</dbReference>
<evidence type="ECO:0000256" key="2">
    <source>
        <dbReference type="ARBA" id="ARBA00005993"/>
    </source>
</evidence>
<name>A0AA36CPH2_9BILA</name>
<evidence type="ECO:0000259" key="14">
    <source>
        <dbReference type="PROSITE" id="PS51843"/>
    </source>
</evidence>
<dbReference type="Proteomes" id="UP001177023">
    <property type="component" value="Unassembled WGS sequence"/>
</dbReference>
<keyword evidence="5 11" id="KW-0862">Zinc</keyword>
<dbReference type="PRINTS" id="PR00047">
    <property type="entry name" value="STROIDFINGER"/>
</dbReference>
<dbReference type="AlphaFoldDB" id="A0AA36CPH2"/>
<evidence type="ECO:0000313" key="16">
    <source>
        <dbReference type="Proteomes" id="UP001177023"/>
    </source>
</evidence>
<protein>
    <submittedName>
        <fullName evidence="15">Uncharacterized protein</fullName>
    </submittedName>
</protein>
<feature type="compositionally biased region" description="Polar residues" evidence="12">
    <location>
        <begin position="707"/>
        <end position="716"/>
    </location>
</feature>
<feature type="domain" description="Nuclear receptor" evidence="13">
    <location>
        <begin position="10"/>
        <end position="74"/>
    </location>
</feature>
<dbReference type="InterPro" id="IPR001628">
    <property type="entry name" value="Znf_hrmn_rcpt"/>
</dbReference>
<dbReference type="PANTHER" id="PTHR46587">
    <property type="entry name" value="NUCLEAR HORMONE RECEPTOR FAMILY"/>
    <property type="match status" value="1"/>
</dbReference>
<dbReference type="SUPFAM" id="SSF48508">
    <property type="entry name" value="Nuclear receptor ligand-binding domain"/>
    <property type="match status" value="1"/>
</dbReference>
<gene>
    <name evidence="15" type="ORF">MSPICULIGERA_LOCUS11277</name>
</gene>
<comment type="caution">
    <text evidence="15">The sequence shown here is derived from an EMBL/GenBank/DDBJ whole genome shotgun (WGS) entry which is preliminary data.</text>
</comment>
<accession>A0AA36CPH2</accession>
<feature type="region of interest" description="Disordered" evidence="12">
    <location>
        <begin position="73"/>
        <end position="114"/>
    </location>
</feature>
<evidence type="ECO:0000256" key="5">
    <source>
        <dbReference type="ARBA" id="ARBA00022833"/>
    </source>
</evidence>
<evidence type="ECO:0000256" key="4">
    <source>
        <dbReference type="ARBA" id="ARBA00022771"/>
    </source>
</evidence>
<evidence type="ECO:0000256" key="10">
    <source>
        <dbReference type="ARBA" id="ARBA00023242"/>
    </source>
</evidence>
<evidence type="ECO:0000256" key="7">
    <source>
        <dbReference type="ARBA" id="ARBA00023125"/>
    </source>
</evidence>
<dbReference type="Gene3D" id="3.30.50.10">
    <property type="entry name" value="Erythroid Transcription Factor GATA-1, subunit A"/>
    <property type="match status" value="1"/>
</dbReference>
<feature type="domain" description="NR LBD" evidence="14">
    <location>
        <begin position="233"/>
        <end position="476"/>
    </location>
</feature>
<evidence type="ECO:0000256" key="6">
    <source>
        <dbReference type="ARBA" id="ARBA00023015"/>
    </source>
</evidence>
<dbReference type="GO" id="GO:0005634">
    <property type="term" value="C:nucleus"/>
    <property type="evidence" value="ECO:0007669"/>
    <property type="project" value="UniProtKB-SubCell"/>
</dbReference>
<dbReference type="InterPro" id="IPR035500">
    <property type="entry name" value="NHR-like_dom_sf"/>
</dbReference>
<organism evidence="15 16">
    <name type="scientific">Mesorhabditis spiculigera</name>
    <dbReference type="NCBI Taxonomy" id="96644"/>
    <lineage>
        <taxon>Eukaryota</taxon>
        <taxon>Metazoa</taxon>
        <taxon>Ecdysozoa</taxon>
        <taxon>Nematoda</taxon>
        <taxon>Chromadorea</taxon>
        <taxon>Rhabditida</taxon>
        <taxon>Rhabditina</taxon>
        <taxon>Rhabditomorpha</taxon>
        <taxon>Rhabditoidea</taxon>
        <taxon>Rhabditidae</taxon>
        <taxon>Mesorhabditinae</taxon>
        <taxon>Mesorhabditis</taxon>
    </lineage>
</organism>
<comment type="similarity">
    <text evidence="2 11">Belongs to the nuclear hormone receptor family.</text>
</comment>
<dbReference type="GO" id="GO:0008270">
    <property type="term" value="F:zinc ion binding"/>
    <property type="evidence" value="ECO:0007669"/>
    <property type="project" value="UniProtKB-KW"/>
</dbReference>
<keyword evidence="4 11" id="KW-0863">Zinc-finger</keyword>
<evidence type="ECO:0000256" key="3">
    <source>
        <dbReference type="ARBA" id="ARBA00022723"/>
    </source>
</evidence>
<keyword evidence="3 11" id="KW-0479">Metal-binding</keyword>
<evidence type="ECO:0000256" key="9">
    <source>
        <dbReference type="ARBA" id="ARBA00023170"/>
    </source>
</evidence>
<keyword evidence="8 11" id="KW-0804">Transcription</keyword>
<dbReference type="PROSITE" id="PS00031">
    <property type="entry name" value="NUCLEAR_REC_DBD_1"/>
    <property type="match status" value="1"/>
</dbReference>
<dbReference type="SMART" id="SM00430">
    <property type="entry name" value="HOLI"/>
    <property type="match status" value="1"/>
</dbReference>
<dbReference type="InterPro" id="IPR000536">
    <property type="entry name" value="Nucl_hrmn_rcpt_lig-bd"/>
</dbReference>
<keyword evidence="7 11" id="KW-0238">DNA-binding</keyword>
<sequence length="733" mass="85323">MKKMKEEYIGVACTVCGAGADGLHYGAVSCRSCNAFFRRAVSYKQYNTYECRYIGKCDVTKCIEAGMRIESVQPRRDPTGSQKDRKRRMGSEEEDSSPEMQFKIEPADSPTDQKYEPYVMSPPPPINNASNGIVKFANDGPMDLLQGKPFFERFNENRYKNAGSIREVLDLHHEDYKRAGIRATNGLAPLDISCIENAAFSRPPQLTEDDLFDEAQMDPSEVFERLLICYREHVEHMRLNMLSAEEFLKPKQRRAMVPDDVENLSKAELAGLMYWLNKMTPYPLLPEPDRQALMKRFSVRKLSLDHFYYASQHKTELVPRNFCMLNNTFVPDGRTGFELKTDDEKQVKAKQQIFRPTYDRMWRTVIIPFNNMEIIDAEVVFLHGQLLWSPLNSIHVESHTRKVLQERREWFTNRLHEYYRNRGLDEVDAGLRLGNMFMMLSEIETICNQHCHDFQVCKLFEFCDMSQFWYEKICYTPVNTMAVSHQQELRDEANRADQQALKDRLIQMHEEKRRKDEEMRIRASIPLPTIEDRTYTHKLIETLVSVDEDSEEGFGFGPETCFISPPTPMQMLNPPPKEGEPARKRSRKTTAENEKTMPSLQTANLLKTVPVHHQTFTEKKYEPTEYNYSFDRPRIVESQGSLSPPDLQMEYKMKDYFSKDSKIKIAGPGFIKMDQSQRMNDIKALIYNPDGDQMDKLDKKRSHSVELPSSSDTSPESIDIRTPPPMDFMMMYQ</sequence>
<keyword evidence="9 11" id="KW-0675">Receptor</keyword>
<dbReference type="PANTHER" id="PTHR46587:SF5">
    <property type="entry name" value="NUCLEAR HORMONE RECEPTOR FAMILY"/>
    <property type="match status" value="1"/>
</dbReference>
<evidence type="ECO:0000256" key="11">
    <source>
        <dbReference type="RuleBase" id="RU004334"/>
    </source>
</evidence>